<reference evidence="9 10" key="1">
    <citation type="journal article" date="2023" name="G3 (Bethesda)">
        <title>A chromosome-level genome assembly of Zasmidium syzygii isolated from banana leaves.</title>
        <authorList>
            <person name="van Westerhoven A.C."/>
            <person name="Mehrabi R."/>
            <person name="Talebi R."/>
            <person name="Steentjes M.B.F."/>
            <person name="Corcolon B."/>
            <person name="Chong P.A."/>
            <person name="Kema G.H.J."/>
            <person name="Seidl M.F."/>
        </authorList>
    </citation>
    <scope>NUCLEOTIDE SEQUENCE [LARGE SCALE GENOMIC DNA]</scope>
    <source>
        <strain evidence="9 10">P124</strain>
    </source>
</reference>
<dbReference type="EMBL" id="JAXOVC010000011">
    <property type="protein sequence ID" value="KAK4495959.1"/>
    <property type="molecule type" value="Genomic_DNA"/>
</dbReference>
<accession>A0ABR0E3Q4</accession>
<evidence type="ECO:0000256" key="4">
    <source>
        <dbReference type="ARBA" id="ARBA00022989"/>
    </source>
</evidence>
<dbReference type="Gene3D" id="1.20.1720.10">
    <property type="entry name" value="Multidrug resistance protein D"/>
    <property type="match status" value="1"/>
</dbReference>
<keyword evidence="4 7" id="KW-1133">Transmembrane helix</keyword>
<dbReference type="SUPFAM" id="SSF103473">
    <property type="entry name" value="MFS general substrate transporter"/>
    <property type="match status" value="1"/>
</dbReference>
<feature type="compositionally biased region" description="Polar residues" evidence="6">
    <location>
        <begin position="15"/>
        <end position="25"/>
    </location>
</feature>
<feature type="transmembrane region" description="Helical" evidence="7">
    <location>
        <begin position="114"/>
        <end position="133"/>
    </location>
</feature>
<proteinExistence type="predicted"/>
<keyword evidence="3 7" id="KW-0812">Transmembrane</keyword>
<protein>
    <recommendedName>
        <fullName evidence="8">Major facilitator superfamily (MFS) profile domain-containing protein</fullName>
    </recommendedName>
</protein>
<keyword evidence="2" id="KW-0813">Transport</keyword>
<feature type="domain" description="Major facilitator superfamily (MFS) profile" evidence="8">
    <location>
        <begin position="49"/>
        <end position="203"/>
    </location>
</feature>
<dbReference type="InterPro" id="IPR005829">
    <property type="entry name" value="Sugar_transporter_CS"/>
</dbReference>
<feature type="transmembrane region" description="Helical" evidence="7">
    <location>
        <begin position="87"/>
        <end position="107"/>
    </location>
</feature>
<comment type="caution">
    <text evidence="9">The sequence shown here is derived from an EMBL/GenBank/DDBJ whole genome shotgun (WGS) entry which is preliminary data.</text>
</comment>
<dbReference type="Pfam" id="PF06609">
    <property type="entry name" value="TRI12"/>
    <property type="match status" value="1"/>
</dbReference>
<feature type="transmembrane region" description="Helical" evidence="7">
    <location>
        <begin position="172"/>
        <end position="195"/>
    </location>
</feature>
<evidence type="ECO:0000259" key="8">
    <source>
        <dbReference type="PROSITE" id="PS50850"/>
    </source>
</evidence>
<evidence type="ECO:0000256" key="7">
    <source>
        <dbReference type="SAM" id="Phobius"/>
    </source>
</evidence>
<dbReference type="InterPro" id="IPR020846">
    <property type="entry name" value="MFS_dom"/>
</dbReference>
<evidence type="ECO:0000256" key="6">
    <source>
        <dbReference type="SAM" id="MobiDB-lite"/>
    </source>
</evidence>
<evidence type="ECO:0000313" key="10">
    <source>
        <dbReference type="Proteomes" id="UP001305779"/>
    </source>
</evidence>
<name>A0ABR0E3Q4_ZASCE</name>
<evidence type="ECO:0000256" key="3">
    <source>
        <dbReference type="ARBA" id="ARBA00022692"/>
    </source>
</evidence>
<dbReference type="PROSITE" id="PS00216">
    <property type="entry name" value="SUGAR_TRANSPORT_1"/>
    <property type="match status" value="1"/>
</dbReference>
<feature type="transmembrane region" description="Helical" evidence="7">
    <location>
        <begin position="47"/>
        <end position="67"/>
    </location>
</feature>
<keyword evidence="5 7" id="KW-0472">Membrane</keyword>
<feature type="transmembrane region" description="Helical" evidence="7">
    <location>
        <begin position="139"/>
        <end position="160"/>
    </location>
</feature>
<dbReference type="InterPro" id="IPR010573">
    <property type="entry name" value="MFS_Str1/Tri12-like"/>
</dbReference>
<feature type="region of interest" description="Disordered" evidence="6">
    <location>
        <begin position="1"/>
        <end position="25"/>
    </location>
</feature>
<evidence type="ECO:0000313" key="9">
    <source>
        <dbReference type="EMBL" id="KAK4495959.1"/>
    </source>
</evidence>
<dbReference type="Proteomes" id="UP001305779">
    <property type="component" value="Unassembled WGS sequence"/>
</dbReference>
<evidence type="ECO:0000256" key="5">
    <source>
        <dbReference type="ARBA" id="ARBA00023136"/>
    </source>
</evidence>
<organism evidence="9 10">
    <name type="scientific">Zasmidium cellare</name>
    <name type="common">Wine cellar mold</name>
    <name type="synonym">Racodium cellare</name>
    <dbReference type="NCBI Taxonomy" id="395010"/>
    <lineage>
        <taxon>Eukaryota</taxon>
        <taxon>Fungi</taxon>
        <taxon>Dikarya</taxon>
        <taxon>Ascomycota</taxon>
        <taxon>Pezizomycotina</taxon>
        <taxon>Dothideomycetes</taxon>
        <taxon>Dothideomycetidae</taxon>
        <taxon>Mycosphaerellales</taxon>
        <taxon>Mycosphaerellaceae</taxon>
        <taxon>Zasmidium</taxon>
    </lineage>
</organism>
<dbReference type="PROSITE" id="PS50850">
    <property type="entry name" value="MFS"/>
    <property type="match status" value="1"/>
</dbReference>
<keyword evidence="10" id="KW-1185">Reference proteome</keyword>
<dbReference type="PANTHER" id="PTHR23501:SF109">
    <property type="entry name" value="MAJOR FACILITATOR SUPERFAMILY (MFS) PROFILE DOMAIN-CONTAINING PROTEIN-RELATED"/>
    <property type="match status" value="1"/>
</dbReference>
<dbReference type="PANTHER" id="PTHR23501">
    <property type="entry name" value="MAJOR FACILITATOR SUPERFAMILY"/>
    <property type="match status" value="1"/>
</dbReference>
<sequence length="203" mass="21700">MDEKHEPVTVEYRPTDTTSEIQPTQSNEPGIDVVVVSHKRPYGTVNFIGTYIAVGLGACSVYGAFVLPATSLSYINTAIGPAANVNWVVLAWTLCLAVGCTLVGRLSDIFGRRWFFIGASLIATIGTIVGATADNVNQLIGANVLLGLGAAAQLSFNYILPELVPMKDRFYVISLVFIFAVPLSGFGPVIGRLLIVHTTAGWR</sequence>
<evidence type="ECO:0000256" key="1">
    <source>
        <dbReference type="ARBA" id="ARBA00004141"/>
    </source>
</evidence>
<comment type="subcellular location">
    <subcellularLocation>
        <location evidence="1">Membrane</location>
        <topology evidence="1">Multi-pass membrane protein</topology>
    </subcellularLocation>
</comment>
<evidence type="ECO:0000256" key="2">
    <source>
        <dbReference type="ARBA" id="ARBA00022448"/>
    </source>
</evidence>
<gene>
    <name evidence="9" type="ORF">PRZ48_013227</name>
</gene>
<dbReference type="InterPro" id="IPR036259">
    <property type="entry name" value="MFS_trans_sf"/>
</dbReference>